<proteinExistence type="predicted"/>
<evidence type="ECO:0000313" key="1">
    <source>
        <dbReference type="EMBL" id="KRH66714.1"/>
    </source>
</evidence>
<dbReference type="PaxDb" id="3847-GLYMA03G27915.1"/>
<name>K7KEM3_SOYBN</name>
<protein>
    <submittedName>
        <fullName evidence="1 2">Uncharacterized protein</fullName>
    </submittedName>
</protein>
<dbReference type="Proteomes" id="UP000008827">
    <property type="component" value="Chromosome 3"/>
</dbReference>
<dbReference type="InParanoid" id="K7KEM3"/>
<accession>K7KEM3</accession>
<evidence type="ECO:0000313" key="2">
    <source>
        <dbReference type="EnsemblPlants" id="KRH66714"/>
    </source>
</evidence>
<dbReference type="AlphaFoldDB" id="K7KEM3"/>
<sequence>MNLRAGLHNTYHSLVGLSGRRLMVDGSGLWRWRALHASSYSPSTARVAVVRCLSERVLSKESIGCCEWGHDAGWFLQNFYQTFGEH</sequence>
<evidence type="ECO:0000313" key="3">
    <source>
        <dbReference type="Proteomes" id="UP000008827"/>
    </source>
</evidence>
<reference evidence="1" key="3">
    <citation type="submission" date="2018-07" db="EMBL/GenBank/DDBJ databases">
        <title>WGS assembly of Glycine max.</title>
        <authorList>
            <person name="Schmutz J."/>
            <person name="Cannon S."/>
            <person name="Schlueter J."/>
            <person name="Ma J."/>
            <person name="Mitros T."/>
            <person name="Nelson W."/>
            <person name="Hyten D."/>
            <person name="Song Q."/>
            <person name="Thelen J."/>
            <person name="Cheng J."/>
            <person name="Xu D."/>
            <person name="Hellsten U."/>
            <person name="May G."/>
            <person name="Yu Y."/>
            <person name="Sakurai T."/>
            <person name="Umezawa T."/>
            <person name="Bhattacharyya M."/>
            <person name="Sandhu D."/>
            <person name="Valliyodan B."/>
            <person name="Lindquist E."/>
            <person name="Peto M."/>
            <person name="Grant D."/>
            <person name="Shu S."/>
            <person name="Goodstein D."/>
            <person name="Barry K."/>
            <person name="Futrell-Griggs M."/>
            <person name="Abernathy B."/>
            <person name="Du J."/>
            <person name="Tian Z."/>
            <person name="Zhu L."/>
            <person name="Gill N."/>
            <person name="Joshi T."/>
            <person name="Libault M."/>
            <person name="Sethuraman A."/>
            <person name="Zhang X."/>
            <person name="Shinozaki K."/>
            <person name="Nguyen H."/>
            <person name="Wing R."/>
            <person name="Cregan P."/>
            <person name="Specht J."/>
            <person name="Grimwood J."/>
            <person name="Rokhsar D."/>
            <person name="Stacey G."/>
            <person name="Shoemaker R."/>
            <person name="Jackson S."/>
        </authorList>
    </citation>
    <scope>NUCLEOTIDE SEQUENCE</scope>
    <source>
        <tissue evidence="1">Callus</tissue>
    </source>
</reference>
<organism evidence="2">
    <name type="scientific">Glycine max</name>
    <name type="common">Soybean</name>
    <name type="synonym">Glycine hispida</name>
    <dbReference type="NCBI Taxonomy" id="3847"/>
    <lineage>
        <taxon>Eukaryota</taxon>
        <taxon>Viridiplantae</taxon>
        <taxon>Streptophyta</taxon>
        <taxon>Embryophyta</taxon>
        <taxon>Tracheophyta</taxon>
        <taxon>Spermatophyta</taxon>
        <taxon>Magnoliopsida</taxon>
        <taxon>eudicotyledons</taxon>
        <taxon>Gunneridae</taxon>
        <taxon>Pentapetalae</taxon>
        <taxon>rosids</taxon>
        <taxon>fabids</taxon>
        <taxon>Fabales</taxon>
        <taxon>Fabaceae</taxon>
        <taxon>Papilionoideae</taxon>
        <taxon>50 kb inversion clade</taxon>
        <taxon>NPAAA clade</taxon>
        <taxon>indigoferoid/millettioid clade</taxon>
        <taxon>Phaseoleae</taxon>
        <taxon>Glycine</taxon>
        <taxon>Glycine subgen. Soja</taxon>
    </lineage>
</organism>
<reference evidence="1 2" key="1">
    <citation type="journal article" date="2010" name="Nature">
        <title>Genome sequence of the palaeopolyploid soybean.</title>
        <authorList>
            <person name="Schmutz J."/>
            <person name="Cannon S.B."/>
            <person name="Schlueter J."/>
            <person name="Ma J."/>
            <person name="Mitros T."/>
            <person name="Nelson W."/>
            <person name="Hyten D.L."/>
            <person name="Song Q."/>
            <person name="Thelen J.J."/>
            <person name="Cheng J."/>
            <person name="Xu D."/>
            <person name="Hellsten U."/>
            <person name="May G.D."/>
            <person name="Yu Y."/>
            <person name="Sakurai T."/>
            <person name="Umezawa T."/>
            <person name="Bhattacharyya M.K."/>
            <person name="Sandhu D."/>
            <person name="Valliyodan B."/>
            <person name="Lindquist E."/>
            <person name="Peto M."/>
            <person name="Grant D."/>
            <person name="Shu S."/>
            <person name="Goodstein D."/>
            <person name="Barry K."/>
            <person name="Futrell-Griggs M."/>
            <person name="Abernathy B."/>
            <person name="Du J."/>
            <person name="Tian Z."/>
            <person name="Zhu L."/>
            <person name="Gill N."/>
            <person name="Joshi T."/>
            <person name="Libault M."/>
            <person name="Sethuraman A."/>
            <person name="Zhang X.-C."/>
            <person name="Shinozaki K."/>
            <person name="Nguyen H.T."/>
            <person name="Wing R.A."/>
            <person name="Cregan P."/>
            <person name="Specht J."/>
            <person name="Grimwood J."/>
            <person name="Rokhsar D."/>
            <person name="Stacey G."/>
            <person name="Shoemaker R.C."/>
            <person name="Jackson S.A."/>
        </authorList>
    </citation>
    <scope>NUCLEOTIDE SEQUENCE [LARGE SCALE GENOMIC DNA]</scope>
    <source>
        <strain evidence="2">cv. Williams 82</strain>
        <tissue evidence="1">Callus</tissue>
    </source>
</reference>
<dbReference type="EnsemblPlants" id="KRH66714">
    <property type="protein sequence ID" value="KRH66714"/>
    <property type="gene ID" value="GLYMA_03G123700"/>
</dbReference>
<dbReference type="HOGENOM" id="CLU_2502410_0_0_1"/>
<dbReference type="EMBL" id="CM000836">
    <property type="protein sequence ID" value="KRH66714.1"/>
    <property type="molecule type" value="Genomic_DNA"/>
</dbReference>
<reference evidence="2" key="2">
    <citation type="submission" date="2018-02" db="UniProtKB">
        <authorList>
            <consortium name="EnsemblPlants"/>
        </authorList>
    </citation>
    <scope>IDENTIFICATION</scope>
    <source>
        <strain evidence="2">Williams 82</strain>
    </source>
</reference>
<keyword evidence="3" id="KW-1185">Reference proteome</keyword>
<dbReference type="Gramene" id="KRH66714">
    <property type="protein sequence ID" value="KRH66714"/>
    <property type="gene ID" value="GLYMA_03G123700"/>
</dbReference>
<gene>
    <name evidence="1" type="ORF">GLYMA_03G123700</name>
</gene>